<dbReference type="EMBL" id="FZMO01000080">
    <property type="protein sequence ID" value="SNQ47114.1"/>
    <property type="molecule type" value="Genomic_DNA"/>
</dbReference>
<dbReference type="AlphaFoldDB" id="A0A2I2KN69"/>
<evidence type="ECO:0000313" key="1">
    <source>
        <dbReference type="EMBL" id="SNQ47114.1"/>
    </source>
</evidence>
<organism evidence="1 2">
    <name type="scientific">Frankia canadensis</name>
    <dbReference type="NCBI Taxonomy" id="1836972"/>
    <lineage>
        <taxon>Bacteria</taxon>
        <taxon>Bacillati</taxon>
        <taxon>Actinomycetota</taxon>
        <taxon>Actinomycetes</taxon>
        <taxon>Frankiales</taxon>
        <taxon>Frankiaceae</taxon>
        <taxon>Frankia</taxon>
    </lineage>
</organism>
<evidence type="ECO:0000313" key="2">
    <source>
        <dbReference type="Proteomes" id="UP000234331"/>
    </source>
</evidence>
<dbReference type="Proteomes" id="UP000234331">
    <property type="component" value="Unassembled WGS sequence"/>
</dbReference>
<proteinExistence type="predicted"/>
<reference evidence="1 2" key="1">
    <citation type="submission" date="2017-06" db="EMBL/GenBank/DDBJ databases">
        <authorList>
            <person name="Kim H.J."/>
            <person name="Triplett B.A."/>
        </authorList>
    </citation>
    <scope>NUCLEOTIDE SEQUENCE [LARGE SCALE GENOMIC DNA]</scope>
    <source>
        <strain evidence="1">FRACA_ARgP5</strain>
    </source>
</reference>
<keyword evidence="2" id="KW-1185">Reference proteome</keyword>
<accession>A0A2I2KN69</accession>
<protein>
    <submittedName>
        <fullName evidence="1">Pyrophosphorylase</fullName>
    </submittedName>
</protein>
<sequence length="92" mass="10052">MTRVVSTDTARDAIGRMQQIINSGLSQEIKNLEHEGQLLSDPNNWDGGLAVQFRTDIWPQTKTALDNAVTQLGLLQQKVSQINTDIMTAGGS</sequence>
<gene>
    <name evidence="1" type="ORF">FRACA_1700006</name>
</gene>
<name>A0A2I2KN69_9ACTN</name>
<dbReference type="OrthoDB" id="3267746at2"/>